<evidence type="ECO:0000313" key="3">
    <source>
        <dbReference type="Proteomes" id="UP000248806"/>
    </source>
</evidence>
<gene>
    <name evidence="2" type="ORF">EI42_04742</name>
</gene>
<reference evidence="2 3" key="1">
    <citation type="submission" date="2018-06" db="EMBL/GenBank/DDBJ databases">
        <title>Genomic Encyclopedia of Archaeal and Bacterial Type Strains, Phase II (KMG-II): from individual species to whole genera.</title>
        <authorList>
            <person name="Goeker M."/>
        </authorList>
    </citation>
    <scope>NUCLEOTIDE SEQUENCE [LARGE SCALE GENOMIC DNA]</scope>
    <source>
        <strain evidence="2 3">ATCC BAA-1881</strain>
    </source>
</reference>
<accession>A0A326U9W3</accession>
<evidence type="ECO:0000313" key="2">
    <source>
        <dbReference type="EMBL" id="PZW24051.1"/>
    </source>
</evidence>
<evidence type="ECO:0000256" key="1">
    <source>
        <dbReference type="SAM" id="MobiDB-lite"/>
    </source>
</evidence>
<feature type="region of interest" description="Disordered" evidence="1">
    <location>
        <begin position="29"/>
        <end position="51"/>
    </location>
</feature>
<comment type="caution">
    <text evidence="2">The sequence shown here is derived from an EMBL/GenBank/DDBJ whole genome shotgun (WGS) entry which is preliminary data.</text>
</comment>
<sequence length="72" mass="8580">MPFFLFKGESEKNDSSHPLVVPEHFSLVTRKNSPEQERGPRPSQYTNLHQLRRHRLSLQVYRYRAGHSRNHP</sequence>
<proteinExistence type="predicted"/>
<dbReference type="Proteomes" id="UP000248806">
    <property type="component" value="Unassembled WGS sequence"/>
</dbReference>
<dbReference type="AlphaFoldDB" id="A0A326U9W3"/>
<organism evidence="2 3">
    <name type="scientific">Thermosporothrix hazakensis</name>
    <dbReference type="NCBI Taxonomy" id="644383"/>
    <lineage>
        <taxon>Bacteria</taxon>
        <taxon>Bacillati</taxon>
        <taxon>Chloroflexota</taxon>
        <taxon>Ktedonobacteria</taxon>
        <taxon>Ktedonobacterales</taxon>
        <taxon>Thermosporotrichaceae</taxon>
        <taxon>Thermosporothrix</taxon>
    </lineage>
</organism>
<protein>
    <submittedName>
        <fullName evidence="2">Uncharacterized protein</fullName>
    </submittedName>
</protein>
<name>A0A326U9W3_THEHA</name>
<keyword evidence="3" id="KW-1185">Reference proteome</keyword>
<dbReference type="EMBL" id="QKUF01000023">
    <property type="protein sequence ID" value="PZW24051.1"/>
    <property type="molecule type" value="Genomic_DNA"/>
</dbReference>